<dbReference type="PANTHER" id="PTHR31836">
    <property type="match status" value="1"/>
</dbReference>
<dbReference type="InterPro" id="IPR051477">
    <property type="entry name" value="Expansin_CellWall"/>
</dbReference>
<reference evidence="4" key="1">
    <citation type="submission" date="2023-03" db="EMBL/GenBank/DDBJ databases">
        <title>Massive genome expansion in bonnet fungi (Mycena s.s.) driven by repeated elements and novel gene families across ecological guilds.</title>
        <authorList>
            <consortium name="Lawrence Berkeley National Laboratory"/>
            <person name="Harder C.B."/>
            <person name="Miyauchi S."/>
            <person name="Viragh M."/>
            <person name="Kuo A."/>
            <person name="Thoen E."/>
            <person name="Andreopoulos B."/>
            <person name="Lu D."/>
            <person name="Skrede I."/>
            <person name="Drula E."/>
            <person name="Henrissat B."/>
            <person name="Morin E."/>
            <person name="Kohler A."/>
            <person name="Barry K."/>
            <person name="LaButti K."/>
            <person name="Morin E."/>
            <person name="Salamov A."/>
            <person name="Lipzen A."/>
            <person name="Mereny Z."/>
            <person name="Hegedus B."/>
            <person name="Baldrian P."/>
            <person name="Stursova M."/>
            <person name="Weitz H."/>
            <person name="Taylor A."/>
            <person name="Grigoriev I.V."/>
            <person name="Nagy L.G."/>
            <person name="Martin F."/>
            <person name="Kauserud H."/>
        </authorList>
    </citation>
    <scope>NUCLEOTIDE SEQUENCE</scope>
    <source>
        <strain evidence="4">CBHHK188m</strain>
    </source>
</reference>
<organism evidence="4 5">
    <name type="scientific">Mycena maculata</name>
    <dbReference type="NCBI Taxonomy" id="230809"/>
    <lineage>
        <taxon>Eukaryota</taxon>
        <taxon>Fungi</taxon>
        <taxon>Dikarya</taxon>
        <taxon>Basidiomycota</taxon>
        <taxon>Agaricomycotina</taxon>
        <taxon>Agaricomycetes</taxon>
        <taxon>Agaricomycetidae</taxon>
        <taxon>Agaricales</taxon>
        <taxon>Marasmiineae</taxon>
        <taxon>Mycenaceae</taxon>
        <taxon>Mycena</taxon>
    </lineage>
</organism>
<evidence type="ECO:0000256" key="1">
    <source>
        <dbReference type="ARBA" id="ARBA00022729"/>
    </source>
</evidence>
<feature type="compositionally biased region" description="Low complexity" evidence="2">
    <location>
        <begin position="143"/>
        <end position="223"/>
    </location>
</feature>
<dbReference type="PANTHER" id="PTHR31836:SF28">
    <property type="entry name" value="SRCR DOMAIN-CONTAINING PROTEIN-RELATED"/>
    <property type="match status" value="1"/>
</dbReference>
<feature type="chain" id="PRO_5042258081" evidence="3">
    <location>
        <begin position="19"/>
        <end position="265"/>
    </location>
</feature>
<evidence type="ECO:0000256" key="3">
    <source>
        <dbReference type="SAM" id="SignalP"/>
    </source>
</evidence>
<dbReference type="AlphaFoldDB" id="A0AAD7IBU5"/>
<proteinExistence type="predicted"/>
<keyword evidence="5" id="KW-1185">Reference proteome</keyword>
<dbReference type="SUPFAM" id="SSF50685">
    <property type="entry name" value="Barwin-like endoglucanases"/>
    <property type="match status" value="1"/>
</dbReference>
<gene>
    <name evidence="4" type="ORF">DFH07DRAFT_841012</name>
</gene>
<dbReference type="Proteomes" id="UP001215280">
    <property type="component" value="Unassembled WGS sequence"/>
</dbReference>
<dbReference type="Gene3D" id="2.40.40.10">
    <property type="entry name" value="RlpA-like domain"/>
    <property type="match status" value="1"/>
</dbReference>
<feature type="region of interest" description="Disordered" evidence="2">
    <location>
        <begin position="140"/>
        <end position="241"/>
    </location>
</feature>
<dbReference type="InterPro" id="IPR036908">
    <property type="entry name" value="RlpA-like_sf"/>
</dbReference>
<accession>A0AAD7IBU5</accession>
<comment type="caution">
    <text evidence="4">The sequence shown here is derived from an EMBL/GenBank/DDBJ whole genome shotgun (WGS) entry which is preliminary data.</text>
</comment>
<dbReference type="CDD" id="cd22191">
    <property type="entry name" value="DPBB_RlpA_EXP_N-like"/>
    <property type="match status" value="1"/>
</dbReference>
<evidence type="ECO:0000256" key="2">
    <source>
        <dbReference type="SAM" id="MobiDB-lite"/>
    </source>
</evidence>
<feature type="compositionally biased region" description="Polar residues" evidence="2">
    <location>
        <begin position="224"/>
        <end position="241"/>
    </location>
</feature>
<name>A0AAD7IBU5_9AGAR</name>
<dbReference type="EMBL" id="JARJLG010000137">
    <property type="protein sequence ID" value="KAJ7738497.1"/>
    <property type="molecule type" value="Genomic_DNA"/>
</dbReference>
<evidence type="ECO:0000313" key="5">
    <source>
        <dbReference type="Proteomes" id="UP001215280"/>
    </source>
</evidence>
<evidence type="ECO:0000313" key="4">
    <source>
        <dbReference type="EMBL" id="KAJ7738497.1"/>
    </source>
</evidence>
<keyword evidence="1 3" id="KW-0732">Signal</keyword>
<sequence>MMLSALSLLLLAIPLAFADHKPQVNHRELAKRASGDLVKRQTFTNARWTFYSTGLGACGGTNTDSDFIVALNQDTFGNSYPSPYCWKMISMTYNGKTTQAQIVDSCPGCPAPGGLDLSPGLFSFFADESVGVLQGTWSFVDGSSDPTTTTSTHKATTHTTPTSTYTPPTTTSTYKPPTTTSTYTPPTTTSTTKSSTHVSSSSSASSSSAKPSSSSLPPTSASSNSLAAESGTVSATSTADPENLYTFSQLLLEVGGLLVDGANAE</sequence>
<protein>
    <submittedName>
        <fullName evidence="4">Plant expansin</fullName>
    </submittedName>
</protein>
<feature type="signal peptide" evidence="3">
    <location>
        <begin position="1"/>
        <end position="18"/>
    </location>
</feature>